<gene>
    <name evidence="1" type="ORF">GCM10009802_03570</name>
</gene>
<sequence>MTPAVRFAAVYAALTAAHEVADHWVQRDTEAVAKGEPGPEGARACAVHVATYTATQAAALAAVNRVCGLRLPPARAAAALALSAATHYAADRQGGHWRDEKPRGVVRLAAATGSAKWLQRDPNAGYLLDQSWHKGWIFIAALLAAPKE</sequence>
<dbReference type="EMBL" id="BAAAPF010000003">
    <property type="protein sequence ID" value="GAA2108028.1"/>
    <property type="molecule type" value="Genomic_DNA"/>
</dbReference>
<name>A0ABN2XA15_9ACTN</name>
<evidence type="ECO:0000313" key="2">
    <source>
        <dbReference type="Proteomes" id="UP001500443"/>
    </source>
</evidence>
<proteinExistence type="predicted"/>
<reference evidence="1 2" key="1">
    <citation type="journal article" date="2019" name="Int. J. Syst. Evol. Microbiol.">
        <title>The Global Catalogue of Microorganisms (GCM) 10K type strain sequencing project: providing services to taxonomists for standard genome sequencing and annotation.</title>
        <authorList>
            <consortium name="The Broad Institute Genomics Platform"/>
            <consortium name="The Broad Institute Genome Sequencing Center for Infectious Disease"/>
            <person name="Wu L."/>
            <person name="Ma J."/>
        </authorList>
    </citation>
    <scope>NUCLEOTIDE SEQUENCE [LARGE SCALE GENOMIC DNA]</scope>
    <source>
        <strain evidence="1 2">JCM 15481</strain>
    </source>
</reference>
<dbReference type="Proteomes" id="UP001500443">
    <property type="component" value="Unassembled WGS sequence"/>
</dbReference>
<accession>A0ABN2XA15</accession>
<organism evidence="1 2">
    <name type="scientific">Streptomyces synnematoformans</name>
    <dbReference type="NCBI Taxonomy" id="415721"/>
    <lineage>
        <taxon>Bacteria</taxon>
        <taxon>Bacillati</taxon>
        <taxon>Actinomycetota</taxon>
        <taxon>Actinomycetes</taxon>
        <taxon>Kitasatosporales</taxon>
        <taxon>Streptomycetaceae</taxon>
        <taxon>Streptomyces</taxon>
    </lineage>
</organism>
<evidence type="ECO:0000313" key="1">
    <source>
        <dbReference type="EMBL" id="GAA2108028.1"/>
    </source>
</evidence>
<keyword evidence="2" id="KW-1185">Reference proteome</keyword>
<protein>
    <recommendedName>
        <fullName evidence="3">DUF3307 domain-containing protein</fullName>
    </recommendedName>
</protein>
<comment type="caution">
    <text evidence="1">The sequence shown here is derived from an EMBL/GenBank/DDBJ whole genome shotgun (WGS) entry which is preliminary data.</text>
</comment>
<dbReference type="RefSeq" id="WP_344287119.1">
    <property type="nucleotide sequence ID" value="NZ_BAAAPF010000003.1"/>
</dbReference>
<evidence type="ECO:0008006" key="3">
    <source>
        <dbReference type="Google" id="ProtNLM"/>
    </source>
</evidence>